<evidence type="ECO:0000313" key="13">
    <source>
        <dbReference type="EMBL" id="KXB35179.1"/>
    </source>
</evidence>
<dbReference type="AlphaFoldDB" id="A0A133XW67"/>
<dbReference type="EMBL" id="LSCR01000006">
    <property type="protein sequence ID" value="KXB35179.1"/>
    <property type="molecule type" value="Genomic_DNA"/>
</dbReference>
<proteinExistence type="inferred from homology"/>
<dbReference type="OrthoDB" id="9806471at2"/>
<evidence type="ECO:0000259" key="12">
    <source>
        <dbReference type="PROSITE" id="PS50893"/>
    </source>
</evidence>
<dbReference type="GO" id="GO:0005524">
    <property type="term" value="F:ATP binding"/>
    <property type="evidence" value="ECO:0007669"/>
    <property type="project" value="UniProtKB-KW"/>
</dbReference>
<dbReference type="PROSITE" id="PS50893">
    <property type="entry name" value="ABC_TRANSPORTER_2"/>
    <property type="match status" value="2"/>
</dbReference>
<keyword evidence="4 10" id="KW-0812">Transmembrane</keyword>
<feature type="transmembrane region" description="Helical" evidence="10">
    <location>
        <begin position="769"/>
        <end position="789"/>
    </location>
</feature>
<sequence>MKEPRTQKLELIADKLSIHYITSKDWILDDVSFTQCLGKVSAIIGPSGCGKTSFIRTLCGLIPHSIPSEYAGSVTLDGVEIAEMSVKNLAQHVSYVGQNPDASVITRVIFDDVAFALQNLCLSQQEIQQRVEEALAAVGLSEQIYDDPWTLSGGQRQRLSFACAIAMQTKMLILDEPTSTIDIAARENIYAILRELKEQGYGIVIIDHNLDPILELCDQILALDEKGRVIACESPNTIFANHLERLKACGVWLPKEFRNVPSYTSPQFDILQQNTVKYLAKDAHGVWREVRALDDGVGSDDGSASTTTSVTGDDAAPVADDATPATIDIKNFSVPGRAPAISMRFTGGECIGLVGVNGSGKTSFLTALSGLMPFKADHAYIEQKALKRGKHLAGFVFQNPEHQMVTSSVRQELAIEGLDDAEVDRILSHFHLQDLANVHPLALSGGQLRRLSVATIVANKHKFIMLDEPMYGQDWNNTLELLDLIGEQQKKGCTIIMAIHDLELAYQYCTHIIALPAAQTWRTNGMSIEKPAEANAAESARRAIATVATSRKAAAREPWGLNPFTLSLAALPLIISLLFVRHLWLNSAIIALGVAGVLFSKVSIKQKLAMTSAVGIATAAMIWLFNTSYHDYVEIRLYTYGGANITATVLAALLALMFALACYTTPEAMLTSMTTCFKVPYRVTSVGQASIAFVSRFTEDFKTLRVARSLREVGKRYGIFAGGYRWVSAILPLIILAVQHGERVSLSMDSRAFGAFDTRTEYYTYAWRARDWICMLGVWAATAALCFFLT</sequence>
<dbReference type="SUPFAM" id="SSF52540">
    <property type="entry name" value="P-loop containing nucleoside triphosphate hydrolases"/>
    <property type="match status" value="2"/>
</dbReference>
<reference evidence="14" key="1">
    <citation type="submission" date="2016-01" db="EMBL/GenBank/DDBJ databases">
        <authorList>
            <person name="Mitreva M."/>
            <person name="Pepin K.H."/>
            <person name="Mihindukulasuriya K.A."/>
            <person name="Fulton R."/>
            <person name="Fronick C."/>
            <person name="O'Laughlin M."/>
            <person name="Miner T."/>
            <person name="Herter B."/>
            <person name="Rosa B.A."/>
            <person name="Cordes M."/>
            <person name="Tomlinson C."/>
            <person name="Wollam A."/>
            <person name="Palsikar V.B."/>
            <person name="Mardis E.R."/>
            <person name="Wilson R.K."/>
        </authorList>
    </citation>
    <scope>NUCLEOTIDE SEQUENCE [LARGE SCALE GENOMIC DNA]</scope>
    <source>
        <strain evidence="14">DNF00019</strain>
    </source>
</reference>
<evidence type="ECO:0000256" key="9">
    <source>
        <dbReference type="SAM" id="MobiDB-lite"/>
    </source>
</evidence>
<dbReference type="PATRIC" id="fig|1393034.3.peg.525"/>
<keyword evidence="8 10" id="KW-0472">Membrane</keyword>
<comment type="similarity">
    <text evidence="2">Belongs to the ABC transporter superfamily.</text>
</comment>
<dbReference type="GO" id="GO:0043190">
    <property type="term" value="C:ATP-binding cassette (ABC) transporter complex"/>
    <property type="evidence" value="ECO:0007669"/>
    <property type="project" value="TreeGrafter"/>
</dbReference>
<evidence type="ECO:0000256" key="6">
    <source>
        <dbReference type="ARBA" id="ARBA00022840"/>
    </source>
</evidence>
<keyword evidence="7 10" id="KW-1133">Transmembrane helix</keyword>
<evidence type="ECO:0000256" key="3">
    <source>
        <dbReference type="ARBA" id="ARBA00022448"/>
    </source>
</evidence>
<dbReference type="RefSeq" id="WP_066305004.1">
    <property type="nucleotide sequence ID" value="NZ_KQ959487.1"/>
</dbReference>
<dbReference type="InterPro" id="IPR003593">
    <property type="entry name" value="AAA+_ATPase"/>
</dbReference>
<feature type="transmembrane region" description="Helical" evidence="10">
    <location>
        <begin position="584"/>
        <end position="601"/>
    </location>
</feature>
<dbReference type="InterPro" id="IPR017871">
    <property type="entry name" value="ABC_transporter-like_CS"/>
</dbReference>
<feature type="compositionally biased region" description="Low complexity" evidence="9">
    <location>
        <begin position="300"/>
        <end position="316"/>
    </location>
</feature>
<dbReference type="GO" id="GO:0042626">
    <property type="term" value="F:ATPase-coupled transmembrane transporter activity"/>
    <property type="evidence" value="ECO:0007669"/>
    <property type="project" value="TreeGrafter"/>
</dbReference>
<dbReference type="PROSITE" id="PS00211">
    <property type="entry name" value="ABC_TRANSPORTER_1"/>
    <property type="match status" value="2"/>
</dbReference>
<dbReference type="PANTHER" id="PTHR43553:SF24">
    <property type="entry name" value="ENERGY-COUPLING FACTOR TRANSPORTER ATP-BINDING PROTEIN ECFA1"/>
    <property type="match status" value="1"/>
</dbReference>
<accession>A0A133XW67</accession>
<comment type="caution">
    <text evidence="13">The sequence shown here is derived from an EMBL/GenBank/DDBJ whole genome shotgun (WGS) entry which is preliminary data.</text>
</comment>
<gene>
    <name evidence="13" type="ORF">HMPREF3192_00544</name>
</gene>
<protein>
    <submittedName>
        <fullName evidence="13">Cobalt transport protein</fullName>
    </submittedName>
</protein>
<evidence type="ECO:0000256" key="4">
    <source>
        <dbReference type="ARBA" id="ARBA00022692"/>
    </source>
</evidence>
<feature type="region of interest" description="Disordered" evidence="9">
    <location>
        <begin position="296"/>
        <end position="316"/>
    </location>
</feature>
<feature type="domain" description="ABC transporter" evidence="12">
    <location>
        <begin position="13"/>
        <end position="251"/>
    </location>
</feature>
<name>A0A133XW67_9ACTN</name>
<dbReference type="Pfam" id="PF00005">
    <property type="entry name" value="ABC_tran"/>
    <property type="match status" value="2"/>
</dbReference>
<dbReference type="CDD" id="cd03225">
    <property type="entry name" value="ABC_cobalt_CbiO_domain1"/>
    <property type="match status" value="2"/>
</dbReference>
<dbReference type="Proteomes" id="UP000070675">
    <property type="component" value="Unassembled WGS sequence"/>
</dbReference>
<dbReference type="InterPro" id="IPR027417">
    <property type="entry name" value="P-loop_NTPase"/>
</dbReference>
<evidence type="ECO:0000256" key="2">
    <source>
        <dbReference type="ARBA" id="ARBA00005417"/>
    </source>
</evidence>
<evidence type="ECO:0000256" key="8">
    <source>
        <dbReference type="ARBA" id="ARBA00023136"/>
    </source>
</evidence>
<dbReference type="GO" id="GO:0016887">
    <property type="term" value="F:ATP hydrolysis activity"/>
    <property type="evidence" value="ECO:0007669"/>
    <property type="project" value="InterPro"/>
</dbReference>
<comment type="subcellular location">
    <subcellularLocation>
        <location evidence="1">Membrane</location>
        <topology evidence="1">Multi-pass membrane protein</topology>
    </subcellularLocation>
</comment>
<evidence type="ECO:0000256" key="1">
    <source>
        <dbReference type="ARBA" id="ARBA00004141"/>
    </source>
</evidence>
<keyword evidence="5" id="KW-0547">Nucleotide-binding</keyword>
<evidence type="ECO:0000256" key="5">
    <source>
        <dbReference type="ARBA" id="ARBA00022741"/>
    </source>
</evidence>
<keyword evidence="6" id="KW-0067">ATP-binding</keyword>
<evidence type="ECO:0000256" key="10">
    <source>
        <dbReference type="SAM" id="Phobius"/>
    </source>
</evidence>
<dbReference type="PANTHER" id="PTHR43553">
    <property type="entry name" value="HEAVY METAL TRANSPORTER"/>
    <property type="match status" value="1"/>
</dbReference>
<dbReference type="Gene3D" id="3.40.50.300">
    <property type="entry name" value="P-loop containing nucleotide triphosphate hydrolases"/>
    <property type="match status" value="2"/>
</dbReference>
<organism evidence="13 14">
    <name type="scientific">Atopobium deltae</name>
    <dbReference type="NCBI Taxonomy" id="1393034"/>
    <lineage>
        <taxon>Bacteria</taxon>
        <taxon>Bacillati</taxon>
        <taxon>Actinomycetota</taxon>
        <taxon>Coriobacteriia</taxon>
        <taxon>Coriobacteriales</taxon>
        <taxon>Atopobiaceae</taxon>
        <taxon>Atopobium</taxon>
    </lineage>
</organism>
<evidence type="ECO:0000256" key="7">
    <source>
        <dbReference type="ARBA" id="ARBA00022989"/>
    </source>
</evidence>
<evidence type="ECO:0000259" key="11">
    <source>
        <dbReference type="PROSITE" id="PS50206"/>
    </source>
</evidence>
<dbReference type="InterPro" id="IPR003339">
    <property type="entry name" value="ABC/ECF_trnsptr_transmembrane"/>
</dbReference>
<keyword evidence="14" id="KW-1185">Reference proteome</keyword>
<dbReference type="CDD" id="cd16914">
    <property type="entry name" value="EcfT"/>
    <property type="match status" value="1"/>
</dbReference>
<dbReference type="InterPro" id="IPR050095">
    <property type="entry name" value="ECF_ABC_transporter_ATP-bd"/>
</dbReference>
<feature type="transmembrane region" description="Helical" evidence="10">
    <location>
        <begin position="717"/>
        <end position="738"/>
    </location>
</feature>
<dbReference type="Pfam" id="PF02361">
    <property type="entry name" value="CbiQ"/>
    <property type="match status" value="1"/>
</dbReference>
<dbReference type="InterPro" id="IPR015856">
    <property type="entry name" value="ABC_transpr_CbiO/EcfA_su"/>
</dbReference>
<dbReference type="InterPro" id="IPR001763">
    <property type="entry name" value="Rhodanese-like_dom"/>
</dbReference>
<feature type="transmembrane region" description="Helical" evidence="10">
    <location>
        <begin position="608"/>
        <end position="625"/>
    </location>
</feature>
<feature type="domain" description="ABC transporter" evidence="12">
    <location>
        <begin position="310"/>
        <end position="542"/>
    </location>
</feature>
<keyword evidence="3" id="KW-0813">Transport</keyword>
<dbReference type="InterPro" id="IPR003439">
    <property type="entry name" value="ABC_transporter-like_ATP-bd"/>
</dbReference>
<dbReference type="SMART" id="SM00382">
    <property type="entry name" value="AAA"/>
    <property type="match status" value="2"/>
</dbReference>
<dbReference type="PROSITE" id="PS50206">
    <property type="entry name" value="RHODANESE_3"/>
    <property type="match status" value="1"/>
</dbReference>
<evidence type="ECO:0000313" key="14">
    <source>
        <dbReference type="Proteomes" id="UP000070675"/>
    </source>
</evidence>
<feature type="transmembrane region" description="Helical" evidence="10">
    <location>
        <begin position="637"/>
        <end position="663"/>
    </location>
</feature>
<feature type="domain" description="Rhodanese" evidence="11">
    <location>
        <begin position="705"/>
        <end position="735"/>
    </location>
</feature>
<dbReference type="STRING" id="1393034.HMPREF3192_00544"/>